<accession>A0A3L8PZ98</accession>
<sequence length="329" mass="36910">MRSLIIATEVQKKWPESQIHFILNRNAPYAKDCPFPKQLIDTTPTKDIRGVNSIMSELMPDVVIFDASGRKAHFQHAKNIGAKTVFFSQHTKKRSKGLKLNRLKLIDHHFVVQPKFIMPDLSWLQKMKLNWLNKEAPLCIGPVFSQPSKEQGQRLLSEYGLSEKQYLIFSAGSGGHKVNGELAAELFYQQAKTFSEKYDVDCVVIMGSNYPKKVPVSTERLTVLPSVDNPTFINLLAMAKATVISGGDALLQAIALKVPSLSVPVSKDQPARIDICYQHGFVMKVESKLSVKKIEKLYADAELKHELLRIADDSNGLPHVLESLKAVFR</sequence>
<proteinExistence type="predicted"/>
<dbReference type="OrthoDB" id="5755901at2"/>
<comment type="caution">
    <text evidence="1">The sequence shown here is derived from an EMBL/GenBank/DDBJ whole genome shotgun (WGS) entry which is preliminary data.</text>
</comment>
<evidence type="ECO:0000313" key="1">
    <source>
        <dbReference type="EMBL" id="RLV60796.1"/>
    </source>
</evidence>
<organism evidence="1 2">
    <name type="scientific">Parashewanella curva</name>
    <dbReference type="NCBI Taxonomy" id="2338552"/>
    <lineage>
        <taxon>Bacteria</taxon>
        <taxon>Pseudomonadati</taxon>
        <taxon>Pseudomonadota</taxon>
        <taxon>Gammaproteobacteria</taxon>
        <taxon>Alteromonadales</taxon>
        <taxon>Shewanellaceae</taxon>
        <taxon>Parashewanella</taxon>
    </lineage>
</organism>
<dbReference type="SUPFAM" id="SSF53756">
    <property type="entry name" value="UDP-Glycosyltransferase/glycogen phosphorylase"/>
    <property type="match status" value="1"/>
</dbReference>
<dbReference type="Proteomes" id="UP000281474">
    <property type="component" value="Unassembled WGS sequence"/>
</dbReference>
<dbReference type="EMBL" id="QZEI01000011">
    <property type="protein sequence ID" value="RLV60796.1"/>
    <property type="molecule type" value="Genomic_DNA"/>
</dbReference>
<keyword evidence="2" id="KW-1185">Reference proteome</keyword>
<protein>
    <recommendedName>
        <fullName evidence="3">Glycosyl transferase family 28 C-terminal domain-containing protein</fullName>
    </recommendedName>
</protein>
<reference evidence="1 2" key="1">
    <citation type="submission" date="2018-09" db="EMBL/GenBank/DDBJ databases">
        <title>Phylogeny of the Shewanellaceae, and recommendation for two new genera, Pseudoshewanella and Parashewanella.</title>
        <authorList>
            <person name="Wang G."/>
        </authorList>
    </citation>
    <scope>NUCLEOTIDE SEQUENCE [LARGE SCALE GENOMIC DNA]</scope>
    <source>
        <strain evidence="1 2">C51</strain>
    </source>
</reference>
<dbReference type="AlphaFoldDB" id="A0A3L8PZ98"/>
<evidence type="ECO:0008006" key="3">
    <source>
        <dbReference type="Google" id="ProtNLM"/>
    </source>
</evidence>
<dbReference type="RefSeq" id="WP_121837879.1">
    <property type="nucleotide sequence ID" value="NZ_ML014760.1"/>
</dbReference>
<name>A0A3L8PZ98_9GAMM</name>
<dbReference type="Gene3D" id="3.40.50.2000">
    <property type="entry name" value="Glycogen Phosphorylase B"/>
    <property type="match status" value="1"/>
</dbReference>
<evidence type="ECO:0000313" key="2">
    <source>
        <dbReference type="Proteomes" id="UP000281474"/>
    </source>
</evidence>
<gene>
    <name evidence="1" type="ORF">D5018_04845</name>
</gene>